<dbReference type="InterPro" id="IPR005154">
    <property type="entry name" value="Glyco_hydro_67_aGlcAse_N"/>
</dbReference>
<evidence type="ECO:0000259" key="2">
    <source>
        <dbReference type="Pfam" id="PF03648"/>
    </source>
</evidence>
<dbReference type="EMBL" id="JACVFC010000001">
    <property type="protein sequence ID" value="MBC9929395.1"/>
    <property type="molecule type" value="Genomic_DNA"/>
</dbReference>
<dbReference type="InterPro" id="IPR032287">
    <property type="entry name" value="DUF4838"/>
</dbReference>
<keyword evidence="1" id="KW-0378">Hydrolase</keyword>
<name>A0ABR7TID2_9BACT</name>
<accession>A0ABR7TID2</accession>
<dbReference type="Proteomes" id="UP000659124">
    <property type="component" value="Unassembled WGS sequence"/>
</dbReference>
<dbReference type="RefSeq" id="WP_188086527.1">
    <property type="nucleotide sequence ID" value="NZ_JACVFC010000001.1"/>
</dbReference>
<dbReference type="Pfam" id="PF16126">
    <property type="entry name" value="DUF4838"/>
    <property type="match status" value="1"/>
</dbReference>
<dbReference type="InterPro" id="IPR010502">
    <property type="entry name" value="Carb-bd_dom_fam9"/>
</dbReference>
<gene>
    <name evidence="4" type="ORF">ICL07_03360</name>
</gene>
<protein>
    <submittedName>
        <fullName evidence="4">DUF4838 domain-containing protein</fullName>
    </submittedName>
</protein>
<comment type="caution">
    <text evidence="4">The sequence shown here is derived from an EMBL/GenBank/DDBJ whole genome shotgun (WGS) entry which is preliminary data.</text>
</comment>
<keyword evidence="5" id="KW-1185">Reference proteome</keyword>
<dbReference type="Pfam" id="PF03648">
    <property type="entry name" value="Glyco_hydro_67N"/>
    <property type="match status" value="1"/>
</dbReference>
<organism evidence="4 5">
    <name type="scientific">Chitinophaga qingshengii</name>
    <dbReference type="NCBI Taxonomy" id="1569794"/>
    <lineage>
        <taxon>Bacteria</taxon>
        <taxon>Pseudomonadati</taxon>
        <taxon>Bacteroidota</taxon>
        <taxon>Chitinophagia</taxon>
        <taxon>Chitinophagales</taxon>
        <taxon>Chitinophagaceae</taxon>
        <taxon>Chitinophaga</taxon>
    </lineage>
</organism>
<evidence type="ECO:0000313" key="5">
    <source>
        <dbReference type="Proteomes" id="UP000659124"/>
    </source>
</evidence>
<evidence type="ECO:0000256" key="1">
    <source>
        <dbReference type="ARBA" id="ARBA00022801"/>
    </source>
</evidence>
<dbReference type="SUPFAM" id="SSF49344">
    <property type="entry name" value="CBD9-like"/>
    <property type="match status" value="1"/>
</dbReference>
<dbReference type="Gene3D" id="3.30.379.10">
    <property type="entry name" value="Chitobiase/beta-hexosaminidase domain 2-like"/>
    <property type="match status" value="1"/>
</dbReference>
<feature type="domain" description="Carbohydrate-binding" evidence="3">
    <location>
        <begin position="601"/>
        <end position="749"/>
    </location>
</feature>
<dbReference type="SUPFAM" id="SSF55545">
    <property type="entry name" value="beta-N-acetylhexosaminidase-like domain"/>
    <property type="match status" value="1"/>
</dbReference>
<sequence>MITTIPIQRYLKILLAFLPLLGFSQRSTAQELQLVKGSTQATIIIAVNANPVEQYAAQELQRTIQLMSGVTLTIAEAGQTVTGPRIVIGTPASSTEIQSKSAQMGLGGSNEEQTALLRDGNTLYLAGNSSRAALYATYTFLQERLGARWFWPGSTGEFLPKQKNICVNDLNISVAPSLKFRSVAVTNPPAGDPDTDTWMARNRMNVINIPAGADSDGAKTNLRKQKGFLTRIGSHNIVLSVDTLMAHREYGALVGGVRQVGTAAKPAHLCWSNADLQSVIANMIAKWWNDNPYNDIIHFYPADQPQFCECSVCADMGDVSTRWQKFSSLVIAKVNATHPEKKYWTYAYQGYRPAPQVTPAPFEYIGYTLYNGNYRGLLSGTDAVNAVPKGEMAGWLAKGAQLGIRGYEYIIFKDPMTVPLVSWEIDQLNWAHNNNLIGSMSETPAYGYPKGTAPENTTWTVNRMTLYAAAQAMWNSSVSPQKLVTDWCTKIYGPAGGDMSAYYWYLEGAWRNAPGSVTYFLNAPASEVDNVFSPAKFQQLFTHLADARTAVPAIVDATKRSRAELSIATEMNMLLNWQKNYYYKTGNAGNYKTNVIKTTTVNETLWQNTPKLLPFRELTGQAAAEQTDVKIAWTATSLAFKIVCNDNAIGSLKSKYLSRDENVMADDCIELFIQPNPANAAYYHLAVNAKNVRYDAASTGGSNEDKSWNPEYTTATSLQANSWTLNFEIPFSSLGITAQDAAQFKLGIRRGRAGRAPNSGWPEASSNPGSFGTATLYNVTPPTKRIIFYDAGGDSGDMSVTFQEGGWDAARVDTLEADLTTQLDNQHTDVLLIRYTTAKFKLSTAYMSGKINDFMQNGGVVILTANGDIPVNTWFTGTPKVDWSGSAFDPIRKSIYVREGTWLDSTNNINTVIKAGVTPASGYMPADTTPGVGWQIMASMKMQDATAKPYLLIQKKGQGMLVLSSSAMGYSGGYEMFGNRNTLNIVKLAENLLWRNKHPN</sequence>
<dbReference type="PANTHER" id="PTHR47406">
    <property type="entry name" value="COAGULATION FACTOR 5/8 TYPE, C-TERMINAL"/>
    <property type="match status" value="1"/>
</dbReference>
<evidence type="ECO:0000259" key="3">
    <source>
        <dbReference type="Pfam" id="PF06452"/>
    </source>
</evidence>
<feature type="domain" description="Alpha glucuronidase N-terminal" evidence="2">
    <location>
        <begin position="40"/>
        <end position="139"/>
    </location>
</feature>
<dbReference type="InterPro" id="IPR029018">
    <property type="entry name" value="Hex-like_dom2"/>
</dbReference>
<proteinExistence type="predicted"/>
<dbReference type="PANTHER" id="PTHR47406:SF2">
    <property type="entry name" value="ALPHA GLUCURONIDASE N-TERMINAL DOMAIN-CONTAINING PROTEIN"/>
    <property type="match status" value="1"/>
</dbReference>
<dbReference type="Gene3D" id="2.60.40.1190">
    <property type="match status" value="1"/>
</dbReference>
<evidence type="ECO:0000313" key="4">
    <source>
        <dbReference type="EMBL" id="MBC9929395.1"/>
    </source>
</evidence>
<dbReference type="Pfam" id="PF06452">
    <property type="entry name" value="CBM9_1"/>
    <property type="match status" value="1"/>
</dbReference>
<reference evidence="4 5" key="1">
    <citation type="submission" date="2020-09" db="EMBL/GenBank/DDBJ databases">
        <title>Genome sequences of type strains of Chitinophaga qingshengii and Chitinophaga varians.</title>
        <authorList>
            <person name="Kittiwongwattana C."/>
        </authorList>
    </citation>
    <scope>NUCLEOTIDE SEQUENCE [LARGE SCALE GENOMIC DNA]</scope>
    <source>
        <strain evidence="4 5">JCM 30026</strain>
    </source>
</reference>